<evidence type="ECO:0000313" key="2">
    <source>
        <dbReference type="Proteomes" id="UP000887565"/>
    </source>
</evidence>
<protein>
    <submittedName>
        <fullName evidence="3">Uncharacterized protein</fullName>
    </submittedName>
</protein>
<dbReference type="AlphaFoldDB" id="A0A915HLV0"/>
<sequence>MFPHRTYRTLWKLTRKISAPPLKELKHLKFFRSVRKTIEKISHEPKKIPTVLKKAYVGTVENFDFKDHPIIHETDELASSLIEQEFSYLQDPSLEDEHEGVDEKEDTQLDPNYMDVTSDSIQSQKTKAKKSGGSQAATLPRRSQRKAMKRE</sequence>
<dbReference type="Proteomes" id="UP000887565">
    <property type="component" value="Unplaced"/>
</dbReference>
<organism evidence="2 3">
    <name type="scientific">Romanomermis culicivorax</name>
    <name type="common">Nematode worm</name>
    <dbReference type="NCBI Taxonomy" id="13658"/>
    <lineage>
        <taxon>Eukaryota</taxon>
        <taxon>Metazoa</taxon>
        <taxon>Ecdysozoa</taxon>
        <taxon>Nematoda</taxon>
        <taxon>Enoplea</taxon>
        <taxon>Dorylaimia</taxon>
        <taxon>Mermithida</taxon>
        <taxon>Mermithoidea</taxon>
        <taxon>Mermithidae</taxon>
        <taxon>Romanomermis</taxon>
    </lineage>
</organism>
<feature type="region of interest" description="Disordered" evidence="1">
    <location>
        <begin position="92"/>
        <end position="151"/>
    </location>
</feature>
<name>A0A915HLV0_ROMCU</name>
<feature type="compositionally biased region" description="Polar residues" evidence="1">
    <location>
        <begin position="115"/>
        <end position="125"/>
    </location>
</feature>
<proteinExistence type="predicted"/>
<keyword evidence="2" id="KW-1185">Reference proteome</keyword>
<reference evidence="3" key="1">
    <citation type="submission" date="2022-11" db="UniProtKB">
        <authorList>
            <consortium name="WormBaseParasite"/>
        </authorList>
    </citation>
    <scope>IDENTIFICATION</scope>
</reference>
<evidence type="ECO:0000313" key="3">
    <source>
        <dbReference type="WBParaSite" id="nRc.2.0.1.t02317-RA"/>
    </source>
</evidence>
<feature type="compositionally biased region" description="Basic residues" evidence="1">
    <location>
        <begin position="142"/>
        <end position="151"/>
    </location>
</feature>
<feature type="compositionally biased region" description="Acidic residues" evidence="1">
    <location>
        <begin position="93"/>
        <end position="105"/>
    </location>
</feature>
<evidence type="ECO:0000256" key="1">
    <source>
        <dbReference type="SAM" id="MobiDB-lite"/>
    </source>
</evidence>
<accession>A0A915HLV0</accession>
<dbReference type="WBParaSite" id="nRc.2.0.1.t02317-RA">
    <property type="protein sequence ID" value="nRc.2.0.1.t02317-RA"/>
    <property type="gene ID" value="nRc.2.0.1.g02317"/>
</dbReference>